<evidence type="ECO:0000259" key="2">
    <source>
        <dbReference type="Pfam" id="PF17667"/>
    </source>
</evidence>
<evidence type="ECO:0000313" key="3">
    <source>
        <dbReference type="EMBL" id="OSD02248.1"/>
    </source>
</evidence>
<dbReference type="AlphaFoldDB" id="A0A1Y2IMA9"/>
<sequence length="753" mass="85118">MLFRPGAPTEEAIADTFINVLNTKEHGGLLHKHNAAFTGNRASRDGCNAKVNAGIYPRDHTPAAGNPDWTHIRMFIEFKRKGTHLDPFDDADPNTPEANAQSRVAVRNQILDYARVVNEYQHRICTFGLFVIGPEYRLMRFDHSGIVATKKGDYTENPRPLLSFLAWFDSLDGEHQGLDPTATLLKKGSRAYRLMTEFALKNKSDMRHNEGHSVAATAPKADALEISLNRDFRQSLKHDWPRYKLEIGEGSQKRIFLVGKPVWTAFWLFGRGTRGYVALDVKTRRFVFLKDCWRPFYEGVEPEGNYLNLLNKEALVEPHICVPTVVAHGDVAKQRTFTASYAQKRAAEAKEAIRALYAHYRIVFKDVCLPFTAVRSSKQLVKCLYQCIMTHSLAYTKLRLLHRDISAGNVIILPALSKTVNAEGKKTVTWTGMLTDWELAKFVPEPDASGKLRETPRQPERTGTWQFMSVAYIRNHPRQPVSVADELESFFHVLLFYAVRLLRHNVQDVRFFLSEYFDSFTVVDGVRRDCSTAKSTAMHTGAVRPAGGGVLKFTGADTSVDHINLNNLFSRLLRCFQARYAILAWEQQQTQTHRPEPPRPKPPASIPSTTSGDLARPPPGDSDDEDDFLSTPNLEPTQIDRKIAKYLDNHVKILNVFWQELQHEGWPENDVLEDRLPDNYDPRELILALERMCAASFMRTMDEDAEDAPPRKRPRTGASEPTASTSSMLPPEALASSTSFGNSIRTQRGGDNH</sequence>
<dbReference type="Proteomes" id="UP000193067">
    <property type="component" value="Unassembled WGS sequence"/>
</dbReference>
<feature type="domain" description="Fungal-type protein kinase" evidence="2">
    <location>
        <begin position="244"/>
        <end position="496"/>
    </location>
</feature>
<feature type="region of interest" description="Disordered" evidence="1">
    <location>
        <begin position="588"/>
        <end position="635"/>
    </location>
</feature>
<dbReference type="Gene3D" id="1.10.510.10">
    <property type="entry name" value="Transferase(Phosphotransferase) domain 1"/>
    <property type="match status" value="1"/>
</dbReference>
<keyword evidence="4" id="KW-1185">Reference proteome</keyword>
<organism evidence="3 4">
    <name type="scientific">Trametes coccinea (strain BRFM310)</name>
    <name type="common">Pycnoporus coccineus</name>
    <dbReference type="NCBI Taxonomy" id="1353009"/>
    <lineage>
        <taxon>Eukaryota</taxon>
        <taxon>Fungi</taxon>
        <taxon>Dikarya</taxon>
        <taxon>Basidiomycota</taxon>
        <taxon>Agaricomycotina</taxon>
        <taxon>Agaricomycetes</taxon>
        <taxon>Polyporales</taxon>
        <taxon>Polyporaceae</taxon>
        <taxon>Trametes</taxon>
    </lineage>
</organism>
<protein>
    <recommendedName>
        <fullName evidence="2">Fungal-type protein kinase domain-containing protein</fullName>
    </recommendedName>
</protein>
<proteinExistence type="predicted"/>
<feature type="compositionally biased region" description="Polar residues" evidence="1">
    <location>
        <begin position="719"/>
        <end position="728"/>
    </location>
</feature>
<dbReference type="SUPFAM" id="SSF56112">
    <property type="entry name" value="Protein kinase-like (PK-like)"/>
    <property type="match status" value="1"/>
</dbReference>
<dbReference type="InterPro" id="IPR040976">
    <property type="entry name" value="Pkinase_fungal"/>
</dbReference>
<accession>A0A1Y2IMA9</accession>
<feature type="region of interest" description="Disordered" evidence="1">
    <location>
        <begin position="701"/>
        <end position="753"/>
    </location>
</feature>
<dbReference type="OrthoDB" id="2757515at2759"/>
<evidence type="ECO:0000313" key="4">
    <source>
        <dbReference type="Proteomes" id="UP000193067"/>
    </source>
</evidence>
<dbReference type="PANTHER" id="PTHR38248">
    <property type="entry name" value="FUNK1 6"/>
    <property type="match status" value="1"/>
</dbReference>
<name>A0A1Y2IMA9_TRAC3</name>
<dbReference type="Pfam" id="PF17667">
    <property type="entry name" value="Pkinase_fungal"/>
    <property type="match status" value="1"/>
</dbReference>
<feature type="compositionally biased region" description="Polar residues" evidence="1">
    <location>
        <begin position="735"/>
        <end position="746"/>
    </location>
</feature>
<evidence type="ECO:0000256" key="1">
    <source>
        <dbReference type="SAM" id="MobiDB-lite"/>
    </source>
</evidence>
<dbReference type="EMBL" id="KZ084106">
    <property type="protein sequence ID" value="OSD02248.1"/>
    <property type="molecule type" value="Genomic_DNA"/>
</dbReference>
<dbReference type="InterPro" id="IPR011009">
    <property type="entry name" value="Kinase-like_dom_sf"/>
</dbReference>
<gene>
    <name evidence="3" type="ORF">PYCCODRAFT_1411147</name>
</gene>
<reference evidence="3 4" key="1">
    <citation type="journal article" date="2015" name="Biotechnol. Biofuels">
        <title>Enhanced degradation of softwood versus hardwood by the white-rot fungus Pycnoporus coccineus.</title>
        <authorList>
            <person name="Couturier M."/>
            <person name="Navarro D."/>
            <person name="Chevret D."/>
            <person name="Henrissat B."/>
            <person name="Piumi F."/>
            <person name="Ruiz-Duenas F.J."/>
            <person name="Martinez A.T."/>
            <person name="Grigoriev I.V."/>
            <person name="Riley R."/>
            <person name="Lipzen A."/>
            <person name="Berrin J.G."/>
            <person name="Master E.R."/>
            <person name="Rosso M.N."/>
        </authorList>
    </citation>
    <scope>NUCLEOTIDE SEQUENCE [LARGE SCALE GENOMIC DNA]</scope>
    <source>
        <strain evidence="3 4">BRFM310</strain>
    </source>
</reference>
<dbReference type="PANTHER" id="PTHR38248:SF2">
    <property type="entry name" value="FUNK1 11"/>
    <property type="match status" value="1"/>
</dbReference>